<dbReference type="EC" id="2.1.1.72" evidence="8"/>
<evidence type="ECO:0000259" key="7">
    <source>
        <dbReference type="Pfam" id="PF12564"/>
    </source>
</evidence>
<dbReference type="REBASE" id="405470">
    <property type="entry name" value="M.Pan11460II"/>
</dbReference>
<organism evidence="8 9">
    <name type="scientific">Peptostreptococcus anaerobius</name>
    <dbReference type="NCBI Taxonomy" id="1261"/>
    <lineage>
        <taxon>Bacteria</taxon>
        <taxon>Bacillati</taxon>
        <taxon>Bacillota</taxon>
        <taxon>Clostridia</taxon>
        <taxon>Peptostreptococcales</taxon>
        <taxon>Peptostreptococcaceae</taxon>
        <taxon>Peptostreptococcus</taxon>
    </lineage>
</organism>
<accession>A0A379CEW8</accession>
<dbReference type="Proteomes" id="UP000255101">
    <property type="component" value="Unassembled WGS sequence"/>
</dbReference>
<protein>
    <submittedName>
        <fullName evidence="8">DNA adenine methyltransferase YhdJ</fullName>
        <ecNumber evidence="8">2.1.1.72</ecNumber>
    </submittedName>
</protein>
<evidence type="ECO:0000259" key="6">
    <source>
        <dbReference type="Pfam" id="PF01555"/>
    </source>
</evidence>
<dbReference type="PRINTS" id="PR00508">
    <property type="entry name" value="S21N4MTFRASE"/>
</dbReference>
<dbReference type="InterPro" id="IPR002052">
    <property type="entry name" value="DNA_methylase_N6_adenine_CS"/>
</dbReference>
<feature type="domain" description="Type III restriction/modification enzyme methylation subunit" evidence="7">
    <location>
        <begin position="37"/>
        <end position="92"/>
    </location>
</feature>
<dbReference type="InterPro" id="IPR001091">
    <property type="entry name" value="RM_Methyltransferase"/>
</dbReference>
<comment type="similarity">
    <text evidence="1">Belongs to the N(4)/N(6)-methyltransferase family.</text>
</comment>
<keyword evidence="2 8" id="KW-0489">Methyltransferase</keyword>
<evidence type="ECO:0000313" key="8">
    <source>
        <dbReference type="EMBL" id="SUB60197.1"/>
    </source>
</evidence>
<dbReference type="GO" id="GO:0008170">
    <property type="term" value="F:N-methyltransferase activity"/>
    <property type="evidence" value="ECO:0007669"/>
    <property type="project" value="InterPro"/>
</dbReference>
<dbReference type="GO" id="GO:0003677">
    <property type="term" value="F:DNA binding"/>
    <property type="evidence" value="ECO:0007669"/>
    <property type="project" value="InterPro"/>
</dbReference>
<dbReference type="Gene3D" id="3.40.50.150">
    <property type="entry name" value="Vaccinia Virus protein VP39"/>
    <property type="match status" value="1"/>
</dbReference>
<dbReference type="SUPFAM" id="SSF53335">
    <property type="entry name" value="S-adenosyl-L-methionine-dependent methyltransferases"/>
    <property type="match status" value="1"/>
</dbReference>
<keyword evidence="5" id="KW-0680">Restriction system</keyword>
<dbReference type="RefSeq" id="WP_019595752.1">
    <property type="nucleotide sequence ID" value="NZ_FOVA01000007.1"/>
</dbReference>
<keyword evidence="4" id="KW-0949">S-adenosyl-L-methionine</keyword>
<dbReference type="Pfam" id="PF12564">
    <property type="entry name" value="TypeIII_RM_meth"/>
    <property type="match status" value="1"/>
</dbReference>
<dbReference type="InterPro" id="IPR022221">
    <property type="entry name" value="TypeIII_RM_meth"/>
</dbReference>
<keyword evidence="3 8" id="KW-0808">Transferase</keyword>
<dbReference type="InterPro" id="IPR002941">
    <property type="entry name" value="DNA_methylase_N4/N6"/>
</dbReference>
<dbReference type="PROSITE" id="PS00092">
    <property type="entry name" value="N6_MTASE"/>
    <property type="match status" value="1"/>
</dbReference>
<dbReference type="EMBL" id="UGTB01000004">
    <property type="protein sequence ID" value="SUB60197.1"/>
    <property type="molecule type" value="Genomic_DNA"/>
</dbReference>
<name>A0A379CEW8_9FIRM</name>
<sequence length="655" mass="75181">MKFLDELKKVLSFDERFVGESNQIIKTKVSDAARNNDKKLLKALLNNDLLKEAFFTIVDDIYVFDKNKFVWVLESKEFLPDSFTMYKNKIGLVDSNNNLISQKQDVSLVWPYKDCILEGGQTKEDQKRDEIFYNETLAPDQANRLLAPKVLGNAKRYTKDGIEENIEFKEDDNLIIKGNNLFALSSLLKKYRNSIKCVYLDPPYFFEDSTDNDSFEYNSNFKLSTWLTFMKNRIDIAFDLMRDDGFLVIQMNDYGVFPLKVMLDELFKQKTKNGGFLNHITVKMSDLSGPKMAHVNKKIPKIKEHILIYQKDSTKSTINVLREPSDWDSAIDSKRYTQYVEKNGSDDTRNWEYTTVRKKLNDIGLTYGDPESYKFLLENADCVFRSAANNSLKKMSVDNNFDTDVFTHVKTETGIDKFVYKNEEVIFASSKLEEFNGKLLPSESISDIWLNFALNDLSNEGGGVNLKNGKKPESLLKRIVLLTTQPNDIVLDFFMGTATTQAVALKLNRKFIGIEQMDYIKEKSIKRLVNVIKGEDRGISKSVNWQGGGSFVYCELLEDNESLISELQDAKDSDSVKKILNKAINNGKLIPSVLPSDLKESQDEFDKLSLDEQKNIVMELLNKNQLYVNLSDIDDEDYKVSEADKAFTISFYGKE</sequence>
<dbReference type="GO" id="GO:0009007">
    <property type="term" value="F:site-specific DNA-methyltransferase (adenine-specific) activity"/>
    <property type="evidence" value="ECO:0007669"/>
    <property type="project" value="UniProtKB-EC"/>
</dbReference>
<feature type="domain" description="DNA methylase N-4/N-6" evidence="6">
    <location>
        <begin position="195"/>
        <end position="523"/>
    </location>
</feature>
<gene>
    <name evidence="8" type="primary">yhdJ_2</name>
    <name evidence="8" type="ORF">NCTC11460_00075</name>
</gene>
<evidence type="ECO:0000256" key="1">
    <source>
        <dbReference type="ARBA" id="ARBA00006594"/>
    </source>
</evidence>
<dbReference type="PIRSF" id="PIRSF015855">
    <property type="entry name" value="TypeIII_Mtase_mKpnI"/>
    <property type="match status" value="1"/>
</dbReference>
<dbReference type="GO" id="GO:0009307">
    <property type="term" value="P:DNA restriction-modification system"/>
    <property type="evidence" value="ECO:0007669"/>
    <property type="project" value="UniProtKB-KW"/>
</dbReference>
<evidence type="ECO:0000256" key="3">
    <source>
        <dbReference type="ARBA" id="ARBA00022679"/>
    </source>
</evidence>
<dbReference type="InterPro" id="IPR002295">
    <property type="entry name" value="N4/N6-MTase_EcoPI_Mod-like"/>
</dbReference>
<evidence type="ECO:0000256" key="4">
    <source>
        <dbReference type="ARBA" id="ARBA00022691"/>
    </source>
</evidence>
<dbReference type="AlphaFoldDB" id="A0A379CEW8"/>
<dbReference type="InterPro" id="IPR029063">
    <property type="entry name" value="SAM-dependent_MTases_sf"/>
</dbReference>
<dbReference type="Pfam" id="PF01555">
    <property type="entry name" value="N6_N4_Mtase"/>
    <property type="match status" value="1"/>
</dbReference>
<dbReference type="GO" id="GO:0032259">
    <property type="term" value="P:methylation"/>
    <property type="evidence" value="ECO:0007669"/>
    <property type="project" value="UniProtKB-KW"/>
</dbReference>
<evidence type="ECO:0000256" key="5">
    <source>
        <dbReference type="ARBA" id="ARBA00022747"/>
    </source>
</evidence>
<evidence type="ECO:0000256" key="2">
    <source>
        <dbReference type="ARBA" id="ARBA00022603"/>
    </source>
</evidence>
<evidence type="ECO:0000313" key="9">
    <source>
        <dbReference type="Proteomes" id="UP000255101"/>
    </source>
</evidence>
<proteinExistence type="inferred from homology"/>
<reference evidence="8 9" key="1">
    <citation type="submission" date="2018-06" db="EMBL/GenBank/DDBJ databases">
        <authorList>
            <consortium name="Pathogen Informatics"/>
            <person name="Doyle S."/>
        </authorList>
    </citation>
    <scope>NUCLEOTIDE SEQUENCE [LARGE SCALE GENOMIC DNA]</scope>
    <source>
        <strain evidence="8 9">NCTC11460</strain>
    </source>
</reference>